<proteinExistence type="predicted"/>
<feature type="transmembrane region" description="Helical" evidence="1">
    <location>
        <begin position="51"/>
        <end position="70"/>
    </location>
</feature>
<keyword evidence="1" id="KW-0472">Membrane</keyword>
<dbReference type="EMBL" id="UINC01130712">
    <property type="protein sequence ID" value="SVD11947.1"/>
    <property type="molecule type" value="Genomic_DNA"/>
</dbReference>
<organism evidence="2">
    <name type="scientific">marine metagenome</name>
    <dbReference type="NCBI Taxonomy" id="408172"/>
    <lineage>
        <taxon>unclassified sequences</taxon>
        <taxon>metagenomes</taxon>
        <taxon>ecological metagenomes</taxon>
    </lineage>
</organism>
<keyword evidence="1" id="KW-1133">Transmembrane helix</keyword>
<dbReference type="AlphaFoldDB" id="A0A382SRX0"/>
<sequence length="77" mass="8910">MPPEYRRGTSAGHQRNSAATGVEFRQLTAIDDRADHEPMNRKVVFTRQEKIVLWIIIGFVVALILLQVFFTQTYFTI</sequence>
<keyword evidence="1" id="KW-0812">Transmembrane</keyword>
<evidence type="ECO:0000313" key="2">
    <source>
        <dbReference type="EMBL" id="SVD11947.1"/>
    </source>
</evidence>
<reference evidence="2" key="1">
    <citation type="submission" date="2018-05" db="EMBL/GenBank/DDBJ databases">
        <authorList>
            <person name="Lanie J.A."/>
            <person name="Ng W.-L."/>
            <person name="Kazmierczak K.M."/>
            <person name="Andrzejewski T.M."/>
            <person name="Davidsen T.M."/>
            <person name="Wayne K.J."/>
            <person name="Tettelin H."/>
            <person name="Glass J.I."/>
            <person name="Rusch D."/>
            <person name="Podicherti R."/>
            <person name="Tsui H.-C.T."/>
            <person name="Winkler M.E."/>
        </authorList>
    </citation>
    <scope>NUCLEOTIDE SEQUENCE</scope>
</reference>
<protein>
    <submittedName>
        <fullName evidence="2">Uncharacterized protein</fullName>
    </submittedName>
</protein>
<accession>A0A382SRX0</accession>
<gene>
    <name evidence="2" type="ORF">METZ01_LOCUS364801</name>
</gene>
<name>A0A382SRX0_9ZZZZ</name>
<evidence type="ECO:0000256" key="1">
    <source>
        <dbReference type="SAM" id="Phobius"/>
    </source>
</evidence>